<feature type="compositionally biased region" description="Basic and acidic residues" evidence="1">
    <location>
        <begin position="295"/>
        <end position="305"/>
    </location>
</feature>
<sequence>MAFIPSASAFSLPLPSWQQPASVRVARYESRKRKKHSDDWGDDNGDGEGETTDAASEIAPTAPSLTLSPEEAHQYRVAGLSFDQELPGGLFPHAPAKSESTKKETRGDILKNLSSLSPPIYPPQSSAYQGNLRLQHLAVITSILHRCLLQGDYIRAGRAWGLILREEFAGSPIDVRTDGRWGIGAEILLRRGRQIAENAPGVQPYGDGHEGGGGHVSKPYFTRKGFEDAKHYYERLIVQHPYRKSAPDAISSLHFYPAMFGLWVYVTQEESNLAREDIQSRHEDSPGEFSEDEELRQGFDGESGAKQRRHHLITSVRGRELEEAQQIAARMDEILASPPYSDSPELLELRGMVSLWIGDLFVSCVPHQEEDEYDIDDRSSVKEDADDLHDFIQARRERRLAMEKRQSEILKSREFFEKARQRGRSVASTLEHFHIDDNASMASSESSRLNVYLPKTLIRVTMGVGDYVHSKEAGPPRQSKADAPNQSRQLLAQQARVEVPQTQLVAPVPVGMNGRAQLDAYGGVTFPVSSQAAHESGVHRDMFDTDVEGIDDSTVAGTSVVDVEEIQRPQQQQHHLPPVQSVQYQEPEGKTLHQLRHGRRPYSSNWYENLGDKALKTAGFESDDADADDDASQMTSIAGDDKAEDNNDWYMSHGHRPPEEPLSKRLEGFWSASKRKHTKAGHQTQGESTKFSTFSSANAGRRIVLPRSMTATPRTRFSPPKPSLLDKLDISPTRRTTGPRAQPQRKDSITRFHSHGPDGDTELFADDHGKGDSEPSLTAFDITHFDDLDDDETIRDPFSRRASVKRISSDMTQTKKRSLEADYSPEVLSKKTLEELQAEPFDFDPATARVTAILSPSQDPSGSTEEDRVSLLMRLSKEDRQAYLSNLTIDEWEECGDQLLEQFSKLLSETKELRRARRRTAAVFEAEIKRRHDAVKEESSDLDKKLNEMKTGGAEVLRGRTP</sequence>
<dbReference type="GO" id="GO:0017025">
    <property type="term" value="F:TBP-class protein binding"/>
    <property type="evidence" value="ECO:0007669"/>
    <property type="project" value="TreeGrafter"/>
</dbReference>
<dbReference type="Proteomes" id="UP000465221">
    <property type="component" value="Unassembled WGS sequence"/>
</dbReference>
<feature type="region of interest" description="Disordered" evidence="1">
    <location>
        <begin position="275"/>
        <end position="310"/>
    </location>
</feature>
<feature type="region of interest" description="Disordered" evidence="1">
    <location>
        <begin position="21"/>
        <end position="69"/>
    </location>
</feature>
<feature type="region of interest" description="Disordered" evidence="1">
    <location>
        <begin position="468"/>
        <end position="487"/>
    </location>
</feature>
<feature type="region of interest" description="Disordered" evidence="1">
    <location>
        <begin position="936"/>
        <end position="962"/>
    </location>
</feature>
<dbReference type="GO" id="GO:0001181">
    <property type="term" value="F:RNA polymerase I general transcription initiation factor activity"/>
    <property type="evidence" value="ECO:0007669"/>
    <property type="project" value="InterPro"/>
</dbReference>
<dbReference type="GO" id="GO:0001164">
    <property type="term" value="F:RNA polymerase I core promoter sequence-specific DNA binding"/>
    <property type="evidence" value="ECO:0007669"/>
    <property type="project" value="InterPro"/>
</dbReference>
<feature type="compositionally biased region" description="Basic and acidic residues" evidence="1">
    <location>
        <begin position="744"/>
        <end position="758"/>
    </location>
</feature>
<feature type="compositionally biased region" description="Acidic residues" evidence="1">
    <location>
        <begin position="622"/>
        <end position="631"/>
    </location>
</feature>
<dbReference type="PANTHER" id="PTHR28244">
    <property type="entry name" value="RNA POLYMERASE I-SPECIFIC TRANSCRIPTION INITIATION FACTOR RRN11"/>
    <property type="match status" value="1"/>
</dbReference>
<dbReference type="InterPro" id="IPR029178">
    <property type="entry name" value="Ecm11_C"/>
</dbReference>
<dbReference type="Pfam" id="PF15463">
    <property type="entry name" value="ECM11"/>
    <property type="match status" value="1"/>
</dbReference>
<dbReference type="GO" id="GO:0070860">
    <property type="term" value="C:RNA polymerase I core factor complex"/>
    <property type="evidence" value="ECO:0007669"/>
    <property type="project" value="TreeGrafter"/>
</dbReference>
<feature type="compositionally biased region" description="Acidic residues" evidence="1">
    <location>
        <begin position="40"/>
        <end position="51"/>
    </location>
</feature>
<evidence type="ECO:0000313" key="4">
    <source>
        <dbReference type="Proteomes" id="UP000465221"/>
    </source>
</evidence>
<gene>
    <name evidence="3" type="ORF">IFM46972_02979</name>
</gene>
<evidence type="ECO:0000259" key="2">
    <source>
        <dbReference type="Pfam" id="PF15463"/>
    </source>
</evidence>
<name>A0A8H3RKU3_9EURO</name>
<comment type="caution">
    <text evidence="3">The sequence shown here is derived from an EMBL/GenBank/DDBJ whole genome shotgun (WGS) entry which is preliminary data.</text>
</comment>
<feature type="compositionally biased region" description="Basic and acidic residues" evidence="1">
    <location>
        <begin position="656"/>
        <end position="667"/>
    </location>
</feature>
<dbReference type="InterPro" id="IPR007224">
    <property type="entry name" value="TIF_Rrn11"/>
</dbReference>
<protein>
    <recommendedName>
        <fullName evidence="2">Extracellular mutant protein 11 C-terminal domain-containing protein</fullName>
    </recommendedName>
</protein>
<feature type="compositionally biased region" description="Polar residues" evidence="1">
    <location>
        <begin position="681"/>
        <end position="698"/>
    </location>
</feature>
<feature type="domain" description="Extracellular mutant protein 11 C-terminal" evidence="2">
    <location>
        <begin position="822"/>
        <end position="957"/>
    </location>
</feature>
<dbReference type="AlphaFoldDB" id="A0A8H3RKU3"/>
<dbReference type="PANTHER" id="PTHR28244:SF1">
    <property type="entry name" value="RNA POLYMERASE I-SPECIFIC TRANSCRIPTION INITIATION FACTOR RRN11"/>
    <property type="match status" value="1"/>
</dbReference>
<feature type="compositionally biased region" description="Basic and acidic residues" evidence="1">
    <location>
        <begin position="275"/>
        <end position="285"/>
    </location>
</feature>
<dbReference type="Pfam" id="PF04090">
    <property type="entry name" value="Rrn11"/>
    <property type="match status" value="1"/>
</dbReference>
<evidence type="ECO:0000256" key="1">
    <source>
        <dbReference type="SAM" id="MobiDB-lite"/>
    </source>
</evidence>
<dbReference type="InterPro" id="IPR053029">
    <property type="entry name" value="RNA_pol_I-specific_init_factor"/>
</dbReference>
<proteinExistence type="predicted"/>
<feature type="compositionally biased region" description="Basic and acidic residues" evidence="1">
    <location>
        <begin position="936"/>
        <end position="948"/>
    </location>
</feature>
<feature type="region of interest" description="Disordered" evidence="1">
    <location>
        <begin position="622"/>
        <end position="777"/>
    </location>
</feature>
<dbReference type="GO" id="GO:0042790">
    <property type="term" value="P:nucleolar large rRNA transcription by RNA polymerase I"/>
    <property type="evidence" value="ECO:0007669"/>
    <property type="project" value="TreeGrafter"/>
</dbReference>
<organism evidence="3 4">
    <name type="scientific">Aspergillus udagawae</name>
    <dbReference type="NCBI Taxonomy" id="91492"/>
    <lineage>
        <taxon>Eukaryota</taxon>
        <taxon>Fungi</taxon>
        <taxon>Dikarya</taxon>
        <taxon>Ascomycota</taxon>
        <taxon>Pezizomycotina</taxon>
        <taxon>Eurotiomycetes</taxon>
        <taxon>Eurotiomycetidae</taxon>
        <taxon>Eurotiales</taxon>
        <taxon>Aspergillaceae</taxon>
        <taxon>Aspergillus</taxon>
        <taxon>Aspergillus subgen. Fumigati</taxon>
    </lineage>
</organism>
<evidence type="ECO:0000313" key="3">
    <source>
        <dbReference type="EMBL" id="GFF30628.1"/>
    </source>
</evidence>
<dbReference type="EMBL" id="BLKC01000015">
    <property type="protein sequence ID" value="GFF30628.1"/>
    <property type="molecule type" value="Genomic_DNA"/>
</dbReference>
<accession>A0A8H3RKU3</accession>
<reference evidence="3 4" key="1">
    <citation type="submission" date="2020-01" db="EMBL/GenBank/DDBJ databases">
        <title>Draft genome sequence of Aspergillus udagawae IFM 46972.</title>
        <authorList>
            <person name="Takahashi H."/>
            <person name="Yaguchi T."/>
        </authorList>
    </citation>
    <scope>NUCLEOTIDE SEQUENCE [LARGE SCALE GENOMIC DNA]</scope>
    <source>
        <strain evidence="3 4">IFM 46972</strain>
    </source>
</reference>